<proteinExistence type="predicted"/>
<dbReference type="Proteomes" id="UP001157418">
    <property type="component" value="Unassembled WGS sequence"/>
</dbReference>
<gene>
    <name evidence="1" type="ORF">LVIROSA_LOCUS2</name>
</gene>
<accession>A0AAU9LFY6</accession>
<sequence length="124" mass="14076">MHPDTDSILDDPEMTVGDGVNTYKKTLINHIIACFPLGPSAFLVDSPFPCNNIWMNLAINHYNAHLLDYGKQTSQYNLTEALLFLSHFMGDIHQDSLRIEVGTRLMFIGSQENQNFIMFGMTHN</sequence>
<name>A0AAU9LFY6_9ASTR</name>
<comment type="caution">
    <text evidence="1">The sequence shown here is derived from an EMBL/GenBank/DDBJ whole genome shotgun (WGS) entry which is preliminary data.</text>
</comment>
<dbReference type="GO" id="GO:0016788">
    <property type="term" value="F:hydrolase activity, acting on ester bonds"/>
    <property type="evidence" value="ECO:0007669"/>
    <property type="project" value="InterPro"/>
</dbReference>
<evidence type="ECO:0000313" key="1">
    <source>
        <dbReference type="EMBL" id="CAH1411944.1"/>
    </source>
</evidence>
<evidence type="ECO:0000313" key="2">
    <source>
        <dbReference type="Proteomes" id="UP001157418"/>
    </source>
</evidence>
<evidence type="ECO:0008006" key="3">
    <source>
        <dbReference type="Google" id="ProtNLM"/>
    </source>
</evidence>
<dbReference type="Gene3D" id="1.10.575.10">
    <property type="entry name" value="P1 Nuclease"/>
    <property type="match status" value="1"/>
</dbReference>
<dbReference type="SUPFAM" id="SSF48537">
    <property type="entry name" value="Phospholipase C/P1 nuclease"/>
    <property type="match status" value="1"/>
</dbReference>
<dbReference type="InterPro" id="IPR008947">
    <property type="entry name" value="PLipase_C/P1_nuclease_dom_sf"/>
</dbReference>
<keyword evidence="2" id="KW-1185">Reference proteome</keyword>
<organism evidence="1 2">
    <name type="scientific">Lactuca virosa</name>
    <dbReference type="NCBI Taxonomy" id="75947"/>
    <lineage>
        <taxon>Eukaryota</taxon>
        <taxon>Viridiplantae</taxon>
        <taxon>Streptophyta</taxon>
        <taxon>Embryophyta</taxon>
        <taxon>Tracheophyta</taxon>
        <taxon>Spermatophyta</taxon>
        <taxon>Magnoliopsida</taxon>
        <taxon>eudicotyledons</taxon>
        <taxon>Gunneridae</taxon>
        <taxon>Pentapetalae</taxon>
        <taxon>asterids</taxon>
        <taxon>campanulids</taxon>
        <taxon>Asterales</taxon>
        <taxon>Asteraceae</taxon>
        <taxon>Cichorioideae</taxon>
        <taxon>Cichorieae</taxon>
        <taxon>Lactucinae</taxon>
        <taxon>Lactuca</taxon>
    </lineage>
</organism>
<reference evidence="1 2" key="1">
    <citation type="submission" date="2022-01" db="EMBL/GenBank/DDBJ databases">
        <authorList>
            <person name="Xiong W."/>
            <person name="Schranz E."/>
        </authorList>
    </citation>
    <scope>NUCLEOTIDE SEQUENCE [LARGE SCALE GENOMIC DNA]</scope>
</reference>
<dbReference type="EMBL" id="CAKMRJ010000001">
    <property type="protein sequence ID" value="CAH1411944.1"/>
    <property type="molecule type" value="Genomic_DNA"/>
</dbReference>
<protein>
    <recommendedName>
        <fullName evidence="3">Aspergillus nuclease S(1)</fullName>
    </recommendedName>
</protein>
<dbReference type="AlphaFoldDB" id="A0AAU9LFY6"/>